<feature type="transmembrane region" description="Helical" evidence="1">
    <location>
        <begin position="84"/>
        <end position="110"/>
    </location>
</feature>
<keyword evidence="1" id="KW-0812">Transmembrane</keyword>
<organism evidence="2 3">
    <name type="scientific">Shewanella nanhaiensis</name>
    <dbReference type="NCBI Taxonomy" id="2864872"/>
    <lineage>
        <taxon>Bacteria</taxon>
        <taxon>Pseudomonadati</taxon>
        <taxon>Pseudomonadota</taxon>
        <taxon>Gammaproteobacteria</taxon>
        <taxon>Alteromonadales</taxon>
        <taxon>Shewanellaceae</taxon>
        <taxon>Shewanella</taxon>
    </lineage>
</organism>
<comment type="caution">
    <text evidence="2">The sequence shown here is derived from an EMBL/GenBank/DDBJ whole genome shotgun (WGS) entry which is preliminary data.</text>
</comment>
<keyword evidence="1" id="KW-0472">Membrane</keyword>
<feature type="transmembrane region" description="Helical" evidence="1">
    <location>
        <begin position="12"/>
        <end position="32"/>
    </location>
</feature>
<protein>
    <submittedName>
        <fullName evidence="2">Uncharacterized protein</fullName>
    </submittedName>
</protein>
<dbReference type="EMBL" id="JAHZST010000002">
    <property type="protein sequence ID" value="MBW8182736.1"/>
    <property type="molecule type" value="Genomic_DNA"/>
</dbReference>
<name>A0ABS7DZ98_9GAMM</name>
<evidence type="ECO:0000313" key="3">
    <source>
        <dbReference type="Proteomes" id="UP001195963"/>
    </source>
</evidence>
<dbReference type="RefSeq" id="WP_220108408.1">
    <property type="nucleotide sequence ID" value="NZ_JAHZST010000002.1"/>
</dbReference>
<sequence>MKQWEDLTLLQKILLTTFLIVAAIFVPEIAILLQFGGIEVTFVMLLVWMKPIWQWLSLKYQMLQVQLALIGFSIRHSASVKPRIFLTQASFCCIAFFLTGSVTFAFSFFMPGMLFNSTIV</sequence>
<evidence type="ECO:0000313" key="2">
    <source>
        <dbReference type="EMBL" id="MBW8182736.1"/>
    </source>
</evidence>
<evidence type="ECO:0000256" key="1">
    <source>
        <dbReference type="SAM" id="Phobius"/>
    </source>
</evidence>
<keyword evidence="1" id="KW-1133">Transmembrane helix</keyword>
<reference evidence="2 3" key="1">
    <citation type="submission" date="2021-07" db="EMBL/GenBank/DDBJ databases">
        <title>Shewanella sp. nov, isolated from SCS.</title>
        <authorList>
            <person name="Cao W.R."/>
        </authorList>
    </citation>
    <scope>NUCLEOTIDE SEQUENCE [LARGE SCALE GENOMIC DNA]</scope>
    <source>
        <strain evidence="2 3">NR704-98</strain>
    </source>
</reference>
<gene>
    <name evidence="2" type="ORF">K0625_03590</name>
</gene>
<keyword evidence="3" id="KW-1185">Reference proteome</keyword>
<accession>A0ABS7DZ98</accession>
<dbReference type="Proteomes" id="UP001195963">
    <property type="component" value="Unassembled WGS sequence"/>
</dbReference>
<proteinExistence type="predicted"/>